<dbReference type="AlphaFoldDB" id="A0A2P5XX91"/>
<accession>A0A2P5XX91</accession>
<sequence length="489" mass="55169">MAVPVMRSMSKLSIKAPPPSPIPTATGSRSAANEILTDFLEKSLQIPDLTLPECQTLRHHGLPDKVDFQSLGLREVGSVERFMRSARKYGVVAIGLHGIDAGEEVRATVKEAARVFGVLEERDTGYRRNSAGKREEIVWVDCKDERMEWARQYIGVHLYHSFRLRRGHLCESANMTGSAWMRQALRWPFPAREEYEEKQKYTTNSAAHSGGGTFRTQTERKNQIIERNIKAPPPSPIPTATGSRSAANEILTDFLEKSLQIPDLTLPECQTLRHHGLPDKVDFQSLGLREVGSVERFMRSARKYGVVAIGLHGIDAGEEVRATVKEAARVFGVLEERDTGYRRNSAGKREEIVWVDCKDERMEWARQYIGVHLYHSFSEKVEKVASKLEDVAEELGKILVENARQAGRKGFRRGESVVSIYKYNNNSNEDKLADQDPNVNEEENGHCCDYTLSLHIPTKHCQFSLKTGPRLLTFDVAPDTLILTFGHQL</sequence>
<name>A0A2P5XX91_GOSBA</name>
<evidence type="ECO:0008006" key="4">
    <source>
        <dbReference type="Google" id="ProtNLM"/>
    </source>
</evidence>
<dbReference type="Proteomes" id="UP000239757">
    <property type="component" value="Unassembled WGS sequence"/>
</dbReference>
<evidence type="ECO:0000256" key="1">
    <source>
        <dbReference type="SAM" id="MobiDB-lite"/>
    </source>
</evidence>
<dbReference type="OrthoDB" id="1523082at2759"/>
<organism evidence="2 3">
    <name type="scientific">Gossypium barbadense</name>
    <name type="common">Sea Island cotton</name>
    <name type="synonym">Hibiscus barbadensis</name>
    <dbReference type="NCBI Taxonomy" id="3634"/>
    <lineage>
        <taxon>Eukaryota</taxon>
        <taxon>Viridiplantae</taxon>
        <taxon>Streptophyta</taxon>
        <taxon>Embryophyta</taxon>
        <taxon>Tracheophyta</taxon>
        <taxon>Spermatophyta</taxon>
        <taxon>Magnoliopsida</taxon>
        <taxon>eudicotyledons</taxon>
        <taxon>Gunneridae</taxon>
        <taxon>Pentapetalae</taxon>
        <taxon>rosids</taxon>
        <taxon>malvids</taxon>
        <taxon>Malvales</taxon>
        <taxon>Malvaceae</taxon>
        <taxon>Malvoideae</taxon>
        <taxon>Gossypium</taxon>
    </lineage>
</organism>
<evidence type="ECO:0000313" key="2">
    <source>
        <dbReference type="EMBL" id="PPS07970.1"/>
    </source>
</evidence>
<gene>
    <name evidence="2" type="ORF">GOBAR_AA12669</name>
</gene>
<protein>
    <recommendedName>
        <fullName evidence="4">Non-haem dioxygenase N-terminal domain-containing protein</fullName>
    </recommendedName>
</protein>
<evidence type="ECO:0000313" key="3">
    <source>
        <dbReference type="Proteomes" id="UP000239757"/>
    </source>
</evidence>
<dbReference type="PANTHER" id="PTHR34945">
    <property type="entry name" value="2-OXOGLUTARATE (2OG) AND FE(II)-DEPENDENT OXYGENASE SUPERFAMILY PROTEIN"/>
    <property type="match status" value="1"/>
</dbReference>
<dbReference type="PANTHER" id="PTHR34945:SF4">
    <property type="entry name" value="2-OXOGLUTARATE (2OG) AND FE(II)-DEPENDENT OXYGENASE SUPERFAMILY PROTEIN"/>
    <property type="match status" value="1"/>
</dbReference>
<reference evidence="2 3" key="1">
    <citation type="submission" date="2015-01" db="EMBL/GenBank/DDBJ databases">
        <title>Genome of allotetraploid Gossypium barbadense reveals genomic plasticity and fiber elongation in cotton evolution.</title>
        <authorList>
            <person name="Chen X."/>
            <person name="Liu X."/>
            <person name="Zhao B."/>
            <person name="Zheng H."/>
            <person name="Hu Y."/>
            <person name="Lu G."/>
            <person name="Yang C."/>
            <person name="Chen J."/>
            <person name="Shan C."/>
            <person name="Zhang L."/>
            <person name="Zhou Y."/>
            <person name="Wang L."/>
            <person name="Guo W."/>
            <person name="Bai Y."/>
            <person name="Ruan J."/>
            <person name="Shangguan X."/>
            <person name="Mao Y."/>
            <person name="Jiang J."/>
            <person name="Zhu Y."/>
            <person name="Lei J."/>
            <person name="Kang H."/>
            <person name="Chen S."/>
            <person name="He X."/>
            <person name="Wang R."/>
            <person name="Wang Y."/>
            <person name="Chen J."/>
            <person name="Wang L."/>
            <person name="Yu S."/>
            <person name="Wang B."/>
            <person name="Wei J."/>
            <person name="Song S."/>
            <person name="Lu X."/>
            <person name="Gao Z."/>
            <person name="Gu W."/>
            <person name="Deng X."/>
            <person name="Ma D."/>
            <person name="Wang S."/>
            <person name="Liang W."/>
            <person name="Fang L."/>
            <person name="Cai C."/>
            <person name="Zhu X."/>
            <person name="Zhou B."/>
            <person name="Zhang Y."/>
            <person name="Chen Z."/>
            <person name="Xu S."/>
            <person name="Zhu R."/>
            <person name="Wang S."/>
            <person name="Zhang T."/>
            <person name="Zhao G."/>
        </authorList>
    </citation>
    <scope>NUCLEOTIDE SEQUENCE [LARGE SCALE GENOMIC DNA]</scope>
    <source>
        <strain evidence="3">cv. Xinhai21</strain>
        <tissue evidence="2">Leaf</tissue>
    </source>
</reference>
<feature type="region of interest" description="Disordered" evidence="1">
    <location>
        <begin position="1"/>
        <end position="28"/>
    </location>
</feature>
<dbReference type="EMBL" id="KZ664081">
    <property type="protein sequence ID" value="PPS07970.1"/>
    <property type="molecule type" value="Genomic_DNA"/>
</dbReference>
<proteinExistence type="predicted"/>